<evidence type="ECO:0000313" key="2">
    <source>
        <dbReference type="EMBL" id="GEU40923.1"/>
    </source>
</evidence>
<accession>A0A6L2JV39</accession>
<dbReference type="EMBL" id="BKCJ010001368">
    <property type="protein sequence ID" value="GEU40923.1"/>
    <property type="molecule type" value="Genomic_DNA"/>
</dbReference>
<gene>
    <name evidence="2" type="ORF">Tci_012901</name>
</gene>
<reference evidence="2" key="1">
    <citation type="journal article" date="2019" name="Sci. Rep.">
        <title>Draft genome of Tanacetum cinerariifolium, the natural source of mosquito coil.</title>
        <authorList>
            <person name="Yamashiro T."/>
            <person name="Shiraishi A."/>
            <person name="Satake H."/>
            <person name="Nakayama K."/>
        </authorList>
    </citation>
    <scope>NUCLEOTIDE SEQUENCE</scope>
</reference>
<evidence type="ECO:0000256" key="1">
    <source>
        <dbReference type="SAM" id="MobiDB-lite"/>
    </source>
</evidence>
<name>A0A6L2JV39_TANCI</name>
<protein>
    <submittedName>
        <fullName evidence="2">Uncharacterized protein</fullName>
    </submittedName>
</protein>
<feature type="region of interest" description="Disordered" evidence="1">
    <location>
        <begin position="1"/>
        <end position="30"/>
    </location>
</feature>
<sequence length="451" mass="50706">MHTFHSTGGLDDIPSPSAQSTGIRHAKPNTLRCGPSMKLGQMSDSQPYVLHLYWDNPAKNREPEDQWESIPDTSRKFTINGKFEGKVDEGFLVGYSNYDGDAAFDGKENDFDAKKPASEVILSPSRYRDLSAEFEDCSDNTSNEVNAASTIVPTVGQNSLKSTNTFSDVELEDIIYSDDDNDVGAEADFNNLGISITVSHIPTTRVHKDHLVSQIIGDMSSTTQTRSMTRVVKDQASTPIDLEKPLLKDPDGEDVDVHTYKSMIGSLMYLTSSRPDIMFATNNGPRNVDKSDPHGNLPYRSLKITRVRTRAWSKSGKVGISRTKTTKIPMDRYEYMIIGFQKAERNVESIHLEIETHNIFQRCKAKGASCVSVEFCRFKKYELSFLYVHEGYGHKDYNSVNWCPRTCTRLSPIVLSRCQEWPRSYNLVVLDGPGHKSLNVDGDRNEYDVHC</sequence>
<comment type="caution">
    <text evidence="2">The sequence shown here is derived from an EMBL/GenBank/DDBJ whole genome shotgun (WGS) entry which is preliminary data.</text>
</comment>
<proteinExistence type="predicted"/>
<dbReference type="AlphaFoldDB" id="A0A6L2JV39"/>
<organism evidence="2">
    <name type="scientific">Tanacetum cinerariifolium</name>
    <name type="common">Dalmatian daisy</name>
    <name type="synonym">Chrysanthemum cinerariifolium</name>
    <dbReference type="NCBI Taxonomy" id="118510"/>
    <lineage>
        <taxon>Eukaryota</taxon>
        <taxon>Viridiplantae</taxon>
        <taxon>Streptophyta</taxon>
        <taxon>Embryophyta</taxon>
        <taxon>Tracheophyta</taxon>
        <taxon>Spermatophyta</taxon>
        <taxon>Magnoliopsida</taxon>
        <taxon>eudicotyledons</taxon>
        <taxon>Gunneridae</taxon>
        <taxon>Pentapetalae</taxon>
        <taxon>asterids</taxon>
        <taxon>campanulids</taxon>
        <taxon>Asterales</taxon>
        <taxon>Asteraceae</taxon>
        <taxon>Asteroideae</taxon>
        <taxon>Anthemideae</taxon>
        <taxon>Anthemidinae</taxon>
        <taxon>Tanacetum</taxon>
    </lineage>
</organism>